<keyword evidence="8 10" id="KW-0675">Receptor</keyword>
<feature type="transmembrane region" description="Helical" evidence="10">
    <location>
        <begin position="34"/>
        <end position="58"/>
    </location>
</feature>
<dbReference type="InParanoid" id="A0A6I9VFX8"/>
<name>A0A6I9VFX8_BACDO</name>
<dbReference type="GO" id="GO:0005549">
    <property type="term" value="F:odorant binding"/>
    <property type="evidence" value="ECO:0007669"/>
    <property type="project" value="InterPro"/>
</dbReference>
<sequence length="378" mass="43692">MSQPVNSNAFFKIHWLGFRICGGDLTVCKYRLVYLPYALMVTALVTFCYPLHLALALFRNGSLAGNIKNLAVCVTCIACSLKFLIYTRKLRIMREIEQTFAELDARVSSEEELKYFALMRTSVRNVVAVFVCAYAAVGVTAELAFLLSKERSLLYPAWFPFDWRASTRNFYVANVYQIVGICYQIFQNFIDDTFPPITCCLLSGHIKLLGIRVSRIGYDCVHLADNERELVRCIKDQKNLYKLFDLLQEVMSWPMFIQFTVTAFNICVAMVVMLFYVDTPFERLYYLVYFISMPLQIFPICYYGSSLQFLFGQLQYEVFRCNWPDQTRHFKKQMILFTERALKTTTALAGGMVKIHLDTFFATVKGAYSLFAVIMKVK</sequence>
<comment type="caution">
    <text evidence="10">Lacks conserved residue(s) required for the propagation of feature annotation.</text>
</comment>
<feature type="transmembrane region" description="Helical" evidence="10">
    <location>
        <begin position="255"/>
        <end position="277"/>
    </location>
</feature>
<organism evidence="11 12">
    <name type="scientific">Bactrocera dorsalis</name>
    <name type="common">Oriental fruit fly</name>
    <name type="synonym">Dacus dorsalis</name>
    <dbReference type="NCBI Taxonomy" id="27457"/>
    <lineage>
        <taxon>Eukaryota</taxon>
        <taxon>Metazoa</taxon>
        <taxon>Ecdysozoa</taxon>
        <taxon>Arthropoda</taxon>
        <taxon>Hexapoda</taxon>
        <taxon>Insecta</taxon>
        <taxon>Pterygota</taxon>
        <taxon>Neoptera</taxon>
        <taxon>Endopterygota</taxon>
        <taxon>Diptera</taxon>
        <taxon>Brachycera</taxon>
        <taxon>Muscomorpha</taxon>
        <taxon>Tephritoidea</taxon>
        <taxon>Tephritidae</taxon>
        <taxon>Bactrocera</taxon>
        <taxon>Bactrocera</taxon>
    </lineage>
</organism>
<dbReference type="GO" id="GO:0005886">
    <property type="term" value="C:plasma membrane"/>
    <property type="evidence" value="ECO:0007669"/>
    <property type="project" value="UniProtKB-SubCell"/>
</dbReference>
<evidence type="ECO:0000256" key="6">
    <source>
        <dbReference type="ARBA" id="ARBA00022989"/>
    </source>
</evidence>
<evidence type="ECO:0000256" key="7">
    <source>
        <dbReference type="ARBA" id="ARBA00023136"/>
    </source>
</evidence>
<dbReference type="AlphaFoldDB" id="A0A6I9VFX8"/>
<dbReference type="FunCoup" id="A0A6I9VFX8">
    <property type="interactions" value="22"/>
</dbReference>
<evidence type="ECO:0000256" key="1">
    <source>
        <dbReference type="ARBA" id="ARBA00004651"/>
    </source>
</evidence>
<evidence type="ECO:0000256" key="9">
    <source>
        <dbReference type="ARBA" id="ARBA00023224"/>
    </source>
</evidence>
<dbReference type="PANTHER" id="PTHR21137">
    <property type="entry name" value="ODORANT RECEPTOR"/>
    <property type="match status" value="1"/>
</dbReference>
<accession>A0A6I9VFX8</accession>
<dbReference type="InterPro" id="IPR004117">
    <property type="entry name" value="7tm6_olfct_rcpt"/>
</dbReference>
<evidence type="ECO:0000256" key="4">
    <source>
        <dbReference type="ARBA" id="ARBA00022692"/>
    </source>
</evidence>
<dbReference type="GO" id="GO:0007165">
    <property type="term" value="P:signal transduction"/>
    <property type="evidence" value="ECO:0007669"/>
    <property type="project" value="UniProtKB-KW"/>
</dbReference>
<proteinExistence type="inferred from homology"/>
<evidence type="ECO:0000256" key="5">
    <source>
        <dbReference type="ARBA" id="ARBA00022725"/>
    </source>
</evidence>
<keyword evidence="11" id="KW-1185">Reference proteome</keyword>
<dbReference type="SMR" id="A0A6I9VFX8"/>
<feature type="transmembrane region" description="Helical" evidence="10">
    <location>
        <begin position="284"/>
        <end position="305"/>
    </location>
</feature>
<dbReference type="GO" id="GO:0004984">
    <property type="term" value="F:olfactory receptor activity"/>
    <property type="evidence" value="ECO:0007669"/>
    <property type="project" value="InterPro"/>
</dbReference>
<comment type="similarity">
    <text evidence="10">Belongs to the insect chemoreceptor superfamily. Heteromeric odorant receptor channel (TC 1.A.69) family.</text>
</comment>
<dbReference type="Proteomes" id="UP001652620">
    <property type="component" value="Chromosome 3"/>
</dbReference>
<evidence type="ECO:0000313" key="11">
    <source>
        <dbReference type="Proteomes" id="UP001652620"/>
    </source>
</evidence>
<keyword evidence="3 10" id="KW-0716">Sensory transduction</keyword>
<gene>
    <name evidence="12" type="primary">LOC105225478</name>
</gene>
<feature type="transmembrane region" description="Helical" evidence="10">
    <location>
        <begin position="70"/>
        <end position="87"/>
    </location>
</feature>
<keyword evidence="7 10" id="KW-0472">Membrane</keyword>
<evidence type="ECO:0000256" key="10">
    <source>
        <dbReference type="RuleBase" id="RU351113"/>
    </source>
</evidence>
<dbReference type="Pfam" id="PF02949">
    <property type="entry name" value="7tm_6"/>
    <property type="match status" value="1"/>
</dbReference>
<protein>
    <recommendedName>
        <fullName evidence="10">Odorant receptor</fullName>
    </recommendedName>
</protein>
<feature type="transmembrane region" description="Helical" evidence="10">
    <location>
        <begin position="126"/>
        <end position="148"/>
    </location>
</feature>
<reference evidence="12" key="1">
    <citation type="submission" date="2025-08" db="UniProtKB">
        <authorList>
            <consortium name="RefSeq"/>
        </authorList>
    </citation>
    <scope>IDENTIFICATION</scope>
    <source>
        <tissue evidence="12">Adult</tissue>
    </source>
</reference>
<keyword evidence="2" id="KW-1003">Cell membrane</keyword>
<keyword evidence="9 10" id="KW-0807">Transducer</keyword>
<dbReference type="GeneID" id="105225478"/>
<evidence type="ECO:0000256" key="2">
    <source>
        <dbReference type="ARBA" id="ARBA00022475"/>
    </source>
</evidence>
<evidence type="ECO:0000256" key="8">
    <source>
        <dbReference type="ARBA" id="ARBA00023170"/>
    </source>
</evidence>
<evidence type="ECO:0000313" key="12">
    <source>
        <dbReference type="RefSeq" id="XP_011202260.2"/>
    </source>
</evidence>
<dbReference type="KEGG" id="bdr:105225478"/>
<comment type="subcellular location">
    <subcellularLocation>
        <location evidence="1 10">Cell membrane</location>
        <topology evidence="1 10">Multi-pass membrane protein</topology>
    </subcellularLocation>
</comment>
<dbReference type="OrthoDB" id="7548151at2759"/>
<dbReference type="RefSeq" id="XP_011202260.2">
    <property type="nucleotide sequence ID" value="XM_011203958.2"/>
</dbReference>
<evidence type="ECO:0000256" key="3">
    <source>
        <dbReference type="ARBA" id="ARBA00022606"/>
    </source>
</evidence>
<keyword evidence="6 10" id="KW-1133">Transmembrane helix</keyword>
<keyword evidence="4 10" id="KW-0812">Transmembrane</keyword>
<keyword evidence="5 10" id="KW-0552">Olfaction</keyword>
<dbReference type="PANTHER" id="PTHR21137:SF35">
    <property type="entry name" value="ODORANT RECEPTOR 19A-RELATED"/>
    <property type="match status" value="1"/>
</dbReference>